<dbReference type="EC" id="4.3.3.6" evidence="8"/>
<evidence type="ECO:0000259" key="10">
    <source>
        <dbReference type="Pfam" id="PF01680"/>
    </source>
</evidence>
<evidence type="ECO:0000313" key="12">
    <source>
        <dbReference type="Proteomes" id="UP000516361"/>
    </source>
</evidence>
<dbReference type="GO" id="GO:0036381">
    <property type="term" value="F:pyridoxal 5'-phosphate synthase (glutamine hydrolysing) activity"/>
    <property type="evidence" value="ECO:0007669"/>
    <property type="project" value="UniProtKB-UniRule"/>
</dbReference>
<evidence type="ECO:0000256" key="9">
    <source>
        <dbReference type="PROSITE-ProRule" id="PRU00481"/>
    </source>
</evidence>
<dbReference type="InterPro" id="IPR001852">
    <property type="entry name" value="PdxS/SNZ"/>
</dbReference>
<dbReference type="GO" id="GO:0008615">
    <property type="term" value="P:pyridoxine biosynthetic process"/>
    <property type="evidence" value="ECO:0007669"/>
    <property type="project" value="TreeGrafter"/>
</dbReference>
<feature type="active site" description="Schiff-base intermediate with D-ribose 5-phosphate" evidence="8">
    <location>
        <position position="82"/>
    </location>
</feature>
<evidence type="ECO:0000256" key="7">
    <source>
        <dbReference type="ARBA" id="ARBA00061750"/>
    </source>
</evidence>
<dbReference type="PANTHER" id="PTHR31829">
    <property type="entry name" value="PYRIDOXAL 5'-PHOSPHATE SYNTHASE SUBUNIT SNZ1-RELATED"/>
    <property type="match status" value="1"/>
</dbReference>
<comment type="subunit">
    <text evidence="7">Homohexamer and homododecamer. In the presence of PdxT, forms a dodecamer of heterodimers.</text>
</comment>
<evidence type="ECO:0000313" key="11">
    <source>
        <dbReference type="EMBL" id="BBE29960.1"/>
    </source>
</evidence>
<evidence type="ECO:0000256" key="3">
    <source>
        <dbReference type="ARBA" id="ARBA00022898"/>
    </source>
</evidence>
<feature type="binding site" evidence="8">
    <location>
        <position position="25"/>
    </location>
    <ligand>
        <name>D-ribose 5-phosphate</name>
        <dbReference type="ChEBI" id="CHEBI:78346"/>
    </ligand>
</feature>
<name>A0A7G1G1C9_9BACT</name>
<dbReference type="InParanoid" id="A0A7G1G1C9"/>
<sequence>MENINERYRINKNLAQMLKGGVIMDVTNVEQAKIAEEAGAVAVMALERVPADIRKQGGVARMSDPKMIKEIVDAVSIPVMAKVRIGHFVEAQLLEAIGIDFIDESEVLTPADEDFHIDKTSFKIPFVCGARNLGEALRRIGEGAAMIRTKGEAGTGNVVEAVRHMRTISAEMKRLTTLSKEQLMAEVKKIQAPYDLIMYVAKNGKLPVVNFAAGGIATPADAALMMQLGCDGVFVGSGIFKSEDPAKRAKAIVEATTHFNNPELIAKVSENLGEPMYGLDINEIPKEQILADRGW</sequence>
<keyword evidence="5 8" id="KW-0704">Schiff base</keyword>
<evidence type="ECO:0000256" key="8">
    <source>
        <dbReference type="HAMAP-Rule" id="MF_01824"/>
    </source>
</evidence>
<dbReference type="EMBL" id="AP018712">
    <property type="protein sequence ID" value="BBE29960.1"/>
    <property type="molecule type" value="Genomic_DNA"/>
</dbReference>
<reference evidence="11 12" key="1">
    <citation type="submission" date="2018-06" db="EMBL/GenBank/DDBJ databases">
        <title>Genome sequencing of Oceanotoga sp. sy52.</title>
        <authorList>
            <person name="Mori K."/>
        </authorList>
    </citation>
    <scope>NUCLEOTIDE SEQUENCE [LARGE SCALE GENOMIC DNA]</scope>
    <source>
        <strain evidence="12">sy52</strain>
    </source>
</reference>
<dbReference type="NCBIfam" id="NF003215">
    <property type="entry name" value="PRK04180.1"/>
    <property type="match status" value="1"/>
</dbReference>
<dbReference type="PROSITE" id="PS01235">
    <property type="entry name" value="PDXS_SNZ_1"/>
    <property type="match status" value="1"/>
</dbReference>
<dbReference type="PIRSF" id="PIRSF029271">
    <property type="entry name" value="Pdx1"/>
    <property type="match status" value="1"/>
</dbReference>
<dbReference type="GO" id="GO:0006520">
    <property type="term" value="P:amino acid metabolic process"/>
    <property type="evidence" value="ECO:0007669"/>
    <property type="project" value="TreeGrafter"/>
</dbReference>
<keyword evidence="3 8" id="KW-0663">Pyridoxal phosphate</keyword>
<dbReference type="Gene3D" id="3.20.20.70">
    <property type="entry name" value="Aldolase class I"/>
    <property type="match status" value="1"/>
</dbReference>
<evidence type="ECO:0000256" key="1">
    <source>
        <dbReference type="ARBA" id="ARBA00004737"/>
    </source>
</evidence>
<protein>
    <recommendedName>
        <fullName evidence="8">Pyridoxal 5'-phosphate synthase subunit PdxS</fullName>
        <shortName evidence="8">PLP synthase subunit PdxS</shortName>
        <ecNumber evidence="8">4.3.3.6</ecNumber>
    </recommendedName>
    <alternativeName>
        <fullName evidence="8">Pdx1</fullName>
    </alternativeName>
</protein>
<dbReference type="KEGG" id="ocy:OSSY52_01010"/>
<evidence type="ECO:0000256" key="6">
    <source>
        <dbReference type="ARBA" id="ARBA00047992"/>
    </source>
</evidence>
<dbReference type="Pfam" id="PF01680">
    <property type="entry name" value="SOR_SNZ"/>
    <property type="match status" value="1"/>
</dbReference>
<dbReference type="InterPro" id="IPR013785">
    <property type="entry name" value="Aldolase_TIM"/>
</dbReference>
<dbReference type="FunFam" id="3.20.20.70:FF:000001">
    <property type="entry name" value="Pyridoxine biosynthesis protein PDX1"/>
    <property type="match status" value="1"/>
</dbReference>
<feature type="binding site" evidence="8">
    <location>
        <begin position="236"/>
        <end position="237"/>
    </location>
    <ligand>
        <name>D-ribose 5-phosphate</name>
        <dbReference type="ChEBI" id="CHEBI:78346"/>
    </ligand>
</feature>
<evidence type="ECO:0000256" key="4">
    <source>
        <dbReference type="ARBA" id="ARBA00023239"/>
    </source>
</evidence>
<dbReference type="AlphaFoldDB" id="A0A7G1G1C9"/>
<dbReference type="UniPathway" id="UPA00245"/>
<dbReference type="InterPro" id="IPR033755">
    <property type="entry name" value="PdxS/SNZ_N"/>
</dbReference>
<comment type="catalytic activity">
    <reaction evidence="6 8">
        <text>aldehydo-D-ribose 5-phosphate + D-glyceraldehyde 3-phosphate + L-glutamine = pyridoxal 5'-phosphate + L-glutamate + phosphate + 3 H2O + H(+)</text>
        <dbReference type="Rhea" id="RHEA:31507"/>
        <dbReference type="ChEBI" id="CHEBI:15377"/>
        <dbReference type="ChEBI" id="CHEBI:15378"/>
        <dbReference type="ChEBI" id="CHEBI:29985"/>
        <dbReference type="ChEBI" id="CHEBI:43474"/>
        <dbReference type="ChEBI" id="CHEBI:58273"/>
        <dbReference type="ChEBI" id="CHEBI:58359"/>
        <dbReference type="ChEBI" id="CHEBI:59776"/>
        <dbReference type="ChEBI" id="CHEBI:597326"/>
        <dbReference type="EC" id="4.3.3.6"/>
    </reaction>
</comment>
<comment type="similarity">
    <text evidence="2 8 9">Belongs to the PdxS/SNZ family.</text>
</comment>
<feature type="binding site" evidence="8">
    <location>
        <position position="215"/>
    </location>
    <ligand>
        <name>D-ribose 5-phosphate</name>
        <dbReference type="ChEBI" id="CHEBI:78346"/>
    </ligand>
</feature>
<gene>
    <name evidence="11" type="primary">pyroA</name>
    <name evidence="8" type="synonym">pdxS</name>
    <name evidence="11" type="ORF">OSSY52_01010</name>
</gene>
<dbReference type="HAMAP" id="MF_01824">
    <property type="entry name" value="PdxS"/>
    <property type="match status" value="1"/>
</dbReference>
<dbReference type="PROSITE" id="PS51129">
    <property type="entry name" value="PDXS_SNZ_2"/>
    <property type="match status" value="1"/>
</dbReference>
<feature type="binding site" evidence="8">
    <location>
        <position position="154"/>
    </location>
    <ligand>
        <name>D-ribose 5-phosphate</name>
        <dbReference type="ChEBI" id="CHEBI:78346"/>
    </ligand>
</feature>
<dbReference type="InterPro" id="IPR011060">
    <property type="entry name" value="RibuloseP-bd_barrel"/>
</dbReference>
<dbReference type="PANTHER" id="PTHR31829:SF0">
    <property type="entry name" value="PYRIDOXAL 5'-PHOSPHATE SYNTHASE SUBUNIT SNZ1-RELATED"/>
    <property type="match status" value="1"/>
</dbReference>
<organism evidence="11 12">
    <name type="scientific">Tepiditoga spiralis</name>
    <dbReference type="NCBI Taxonomy" id="2108365"/>
    <lineage>
        <taxon>Bacteria</taxon>
        <taxon>Thermotogati</taxon>
        <taxon>Thermotogota</taxon>
        <taxon>Thermotogae</taxon>
        <taxon>Petrotogales</taxon>
        <taxon>Petrotogaceae</taxon>
        <taxon>Tepiditoga</taxon>
    </lineage>
</organism>
<keyword evidence="4 8" id="KW-0456">Lyase</keyword>
<accession>A0A7G1G1C9</accession>
<proteinExistence type="inferred from homology"/>
<dbReference type="NCBIfam" id="TIGR00343">
    <property type="entry name" value="pyridoxal 5'-phosphate synthase lyase subunit PdxS"/>
    <property type="match status" value="1"/>
</dbReference>
<comment type="pathway">
    <text evidence="1 8">Cofactor biosynthesis; pyridoxal 5'-phosphate biosynthesis.</text>
</comment>
<comment type="function">
    <text evidence="8">Catalyzes the formation of pyridoxal 5'-phosphate from ribose 5-phosphate (RBP), glyceraldehyde 3-phosphate (G3P) and ammonia. The ammonia is provided by the PdxT subunit. Can also use ribulose 5-phosphate and dihydroxyacetone phosphate as substrates, resulting from enzyme-catalyzed isomerization of RBP and G3P, respectively.</text>
</comment>
<evidence type="ECO:0000256" key="2">
    <source>
        <dbReference type="ARBA" id="ARBA00007281"/>
    </source>
</evidence>
<dbReference type="CDD" id="cd04727">
    <property type="entry name" value="pdxS"/>
    <property type="match status" value="1"/>
</dbReference>
<dbReference type="GO" id="GO:0042823">
    <property type="term" value="P:pyridoxal phosphate biosynthetic process"/>
    <property type="evidence" value="ECO:0007669"/>
    <property type="project" value="UniProtKB-UniRule"/>
</dbReference>
<keyword evidence="12" id="KW-1185">Reference proteome</keyword>
<feature type="domain" description="PdxS/SNZ N-terminal" evidence="10">
    <location>
        <begin position="9"/>
        <end position="213"/>
    </location>
</feature>
<feature type="binding site" evidence="8">
    <location>
        <position position="166"/>
    </location>
    <ligand>
        <name>D-glyceraldehyde 3-phosphate</name>
        <dbReference type="ChEBI" id="CHEBI:59776"/>
    </ligand>
</feature>
<dbReference type="SUPFAM" id="SSF51366">
    <property type="entry name" value="Ribulose-phoshate binding barrel"/>
    <property type="match status" value="1"/>
</dbReference>
<evidence type="ECO:0000256" key="5">
    <source>
        <dbReference type="ARBA" id="ARBA00023270"/>
    </source>
</evidence>
<dbReference type="Proteomes" id="UP000516361">
    <property type="component" value="Chromosome"/>
</dbReference>
<dbReference type="FunCoup" id="A0A7G1G1C9">
    <property type="interactions" value="190"/>
</dbReference>